<dbReference type="RefSeq" id="WP_109094278.1">
    <property type="nucleotide sequence ID" value="NZ_CAMELQ010000003.1"/>
</dbReference>
<dbReference type="Proteomes" id="UP000245283">
    <property type="component" value="Unassembled WGS sequence"/>
</dbReference>
<reference evidence="3" key="1">
    <citation type="submission" date="2018-05" db="EMBL/GenBank/DDBJ databases">
        <authorList>
            <person name="Li Y."/>
        </authorList>
    </citation>
    <scope>NUCLEOTIDE SEQUENCE [LARGE SCALE GENOMIC DNA]</scope>
    <source>
        <strain evidence="3">sk1b4</strain>
    </source>
</reference>
<evidence type="ECO:0000313" key="2">
    <source>
        <dbReference type="EMBL" id="PWF25789.1"/>
    </source>
</evidence>
<feature type="domain" description="CinA C-terminal" evidence="1">
    <location>
        <begin position="5"/>
        <end position="153"/>
    </location>
</feature>
<dbReference type="SUPFAM" id="SSF142433">
    <property type="entry name" value="CinA-like"/>
    <property type="match status" value="1"/>
</dbReference>
<dbReference type="InterPro" id="IPR036653">
    <property type="entry name" value="CinA-like_C"/>
</dbReference>
<gene>
    <name evidence="2" type="ORF">DD236_10145</name>
</gene>
<evidence type="ECO:0000259" key="1">
    <source>
        <dbReference type="Pfam" id="PF02464"/>
    </source>
</evidence>
<organism evidence="2 3">
    <name type="scientific">Ancrocorticia populi</name>
    <dbReference type="NCBI Taxonomy" id="2175228"/>
    <lineage>
        <taxon>Bacteria</taxon>
        <taxon>Bacillati</taxon>
        <taxon>Actinomycetota</taxon>
        <taxon>Actinomycetes</taxon>
        <taxon>Actinomycetales</taxon>
        <taxon>Actinomycetaceae</taxon>
        <taxon>Ancrocorticia</taxon>
    </lineage>
</organism>
<dbReference type="EMBL" id="QETB01000005">
    <property type="protein sequence ID" value="PWF25789.1"/>
    <property type="molecule type" value="Genomic_DNA"/>
</dbReference>
<dbReference type="Gene3D" id="3.90.950.20">
    <property type="entry name" value="CinA-like"/>
    <property type="match status" value="1"/>
</dbReference>
<comment type="caution">
    <text evidence="2">The sequence shown here is derived from an EMBL/GenBank/DDBJ whole genome shotgun (WGS) entry which is preliminary data.</text>
</comment>
<name>A0A2V1K7Z8_9ACTO</name>
<dbReference type="OrthoDB" id="1253990at2"/>
<dbReference type="NCBIfam" id="TIGR00199">
    <property type="entry name" value="PncC_domain"/>
    <property type="match status" value="1"/>
</dbReference>
<keyword evidence="3" id="KW-1185">Reference proteome</keyword>
<evidence type="ECO:0000313" key="3">
    <source>
        <dbReference type="Proteomes" id="UP000245283"/>
    </source>
</evidence>
<proteinExistence type="predicted"/>
<dbReference type="AlphaFoldDB" id="A0A2V1K7Z8"/>
<dbReference type="InterPro" id="IPR008136">
    <property type="entry name" value="CinA_C"/>
</dbReference>
<dbReference type="Pfam" id="PF02464">
    <property type="entry name" value="CinA"/>
    <property type="match status" value="1"/>
</dbReference>
<sequence>MSTREDETIHKLIERGITLGCAESLTGGGLAARIVNVPGVSAVFRGGVVSYATDVKESVLGVDPEQIDATGPVDEQVALQMARGARKLLSANVALATTGVAGPGPADGQPAGTVWIAIAGTLGERAKLLQLQGNRGEIREASVTAAIQLLDEALKEAD</sequence>
<accession>A0A2V1K7Z8</accession>
<protein>
    <submittedName>
        <fullName evidence="2">Damage-inducible protein CinA</fullName>
    </submittedName>
</protein>